<evidence type="ECO:0000313" key="2">
    <source>
        <dbReference type="EMBL" id="VAX23742.1"/>
    </source>
</evidence>
<keyword evidence="1" id="KW-1133">Transmembrane helix</keyword>
<dbReference type="InterPro" id="IPR036514">
    <property type="entry name" value="SGNH_hydro_sf"/>
</dbReference>
<evidence type="ECO:0000256" key="1">
    <source>
        <dbReference type="SAM" id="Phobius"/>
    </source>
</evidence>
<proteinExistence type="predicted"/>
<name>A0A3B1C6M4_9ZZZZ</name>
<reference evidence="2" key="1">
    <citation type="submission" date="2018-06" db="EMBL/GenBank/DDBJ databases">
        <authorList>
            <person name="Zhirakovskaya E."/>
        </authorList>
    </citation>
    <scope>NUCLEOTIDE SEQUENCE</scope>
</reference>
<dbReference type="Gene3D" id="3.40.50.1110">
    <property type="entry name" value="SGNH hydrolase"/>
    <property type="match status" value="1"/>
</dbReference>
<dbReference type="SUPFAM" id="SSF52266">
    <property type="entry name" value="SGNH hydrolase"/>
    <property type="match status" value="1"/>
</dbReference>
<dbReference type="AlphaFoldDB" id="A0A3B1C6M4"/>
<organism evidence="2">
    <name type="scientific">hydrothermal vent metagenome</name>
    <dbReference type="NCBI Taxonomy" id="652676"/>
    <lineage>
        <taxon>unclassified sequences</taxon>
        <taxon>metagenomes</taxon>
        <taxon>ecological metagenomes</taxon>
    </lineage>
</organism>
<gene>
    <name evidence="2" type="ORF">MNBD_NITROSPINAE02-1785</name>
</gene>
<evidence type="ECO:0008006" key="3">
    <source>
        <dbReference type="Google" id="ProtNLM"/>
    </source>
</evidence>
<accession>A0A3B1C6M4</accession>
<keyword evidence="1" id="KW-0812">Transmembrane</keyword>
<feature type="transmembrane region" description="Helical" evidence="1">
    <location>
        <begin position="7"/>
        <end position="29"/>
    </location>
</feature>
<protein>
    <recommendedName>
        <fullName evidence="3">AlgX/AlgJ SGNH hydrolase-like domain-containing protein</fullName>
    </recommendedName>
</protein>
<keyword evidence="1" id="KW-0472">Membrane</keyword>
<sequence>MKPIKKISFYIFMFVLILGTAEICANIFFHYTKDRFTFHDFSDYLLDPEIIPNLKNGWDFDLGWTNTYKTEYGERPRPVIYKENLMSTFGDSFTHCDQVNHDETWQTYLSERVGENVFNFGVGGYGTGQAYLRYKRISPKIKTPIVTLALLEENLSRVANVYRKFYFPKTGGPLTKPRFTLDEKGRLKLLANPIKNPDELIKLSRQSFLDKIGKNDFWYNQKDYPIFSFPFLKIFFNKRFWLEVKYIKGDNRIDDMVARPAYLKDIWSSPEADVMFAIFDAFVKDVRDSGATPIIMIIPTKYDAVNYFTNKQNQHNIRKIIAYCKKKNYLVFDAVKGLARNAKSMDDVKSYYRGHVSPLGNKLIGQAFFEFLAQNGLAPTKKAITSR</sequence>
<dbReference type="EMBL" id="UOGE01000089">
    <property type="protein sequence ID" value="VAX23742.1"/>
    <property type="molecule type" value="Genomic_DNA"/>
</dbReference>